<comment type="caution">
    <text evidence="1">The sequence shown here is derived from an EMBL/GenBank/DDBJ whole genome shotgun (WGS) entry which is preliminary data.</text>
</comment>
<reference evidence="1 2" key="1">
    <citation type="submission" date="2019-10" db="EMBL/GenBank/DDBJ databases">
        <title>Dictyobacter vulcani sp. nov., within the class Ktedonobacteria, isolated from soil of volcanic Mt. Zao.</title>
        <authorList>
            <person name="Zheng Y."/>
            <person name="Wang C.M."/>
            <person name="Sakai Y."/>
            <person name="Abe K."/>
            <person name="Yokota A."/>
            <person name="Yabe S."/>
        </authorList>
    </citation>
    <scope>NUCLEOTIDE SEQUENCE [LARGE SCALE GENOMIC DNA]</scope>
    <source>
        <strain evidence="1 2">W12</strain>
    </source>
</reference>
<keyword evidence="2" id="KW-1185">Reference proteome</keyword>
<name>A0A5J4KP94_9CHLR</name>
<dbReference type="EMBL" id="BKZW01000001">
    <property type="protein sequence ID" value="GER88972.1"/>
    <property type="molecule type" value="Genomic_DNA"/>
</dbReference>
<evidence type="ECO:0000313" key="1">
    <source>
        <dbReference type="EMBL" id="GER88972.1"/>
    </source>
</evidence>
<evidence type="ECO:0000313" key="2">
    <source>
        <dbReference type="Proteomes" id="UP000326912"/>
    </source>
</evidence>
<dbReference type="AlphaFoldDB" id="A0A5J4KP94"/>
<dbReference type="Proteomes" id="UP000326912">
    <property type="component" value="Unassembled WGS sequence"/>
</dbReference>
<gene>
    <name evidence="1" type="ORF">KDW_31340</name>
</gene>
<organism evidence="1 2">
    <name type="scientific">Dictyobacter vulcani</name>
    <dbReference type="NCBI Taxonomy" id="2607529"/>
    <lineage>
        <taxon>Bacteria</taxon>
        <taxon>Bacillati</taxon>
        <taxon>Chloroflexota</taxon>
        <taxon>Ktedonobacteria</taxon>
        <taxon>Ktedonobacterales</taxon>
        <taxon>Dictyobacteraceae</taxon>
        <taxon>Dictyobacter</taxon>
    </lineage>
</organism>
<protein>
    <recommendedName>
        <fullName evidence="3">MalT-like TPR region domain-containing protein</fullName>
    </recommendedName>
</protein>
<sequence length="189" mass="20862">MTCIQQQKPIDAIQYLESALSIIEDAHFPGLRGYILQGLSEAHAMSQHKRQSWDAIHLAEQLLIAKPGIKECSYCDITTTSVMAQKGVNAVLLKEYGQALPLLNTGLHQYNPMHLRGRARLIAQKAEAYYGLGCIDESAETAIDAFHIAHTIGSQKTIARVKNLYTLLNSSPYRKEKSVAQLGATLTLN</sequence>
<evidence type="ECO:0008006" key="3">
    <source>
        <dbReference type="Google" id="ProtNLM"/>
    </source>
</evidence>
<proteinExistence type="predicted"/>
<accession>A0A5J4KP94</accession>